<dbReference type="Gene3D" id="1.25.40.20">
    <property type="entry name" value="Ankyrin repeat-containing domain"/>
    <property type="match status" value="2"/>
</dbReference>
<dbReference type="SUPFAM" id="SSF48403">
    <property type="entry name" value="Ankyrin repeat"/>
    <property type="match status" value="1"/>
</dbReference>
<accession>A0AA35VCG0</accession>
<name>A0AA35VCG0_LACSI</name>
<dbReference type="InterPro" id="IPR002110">
    <property type="entry name" value="Ankyrin_rpt"/>
</dbReference>
<keyword evidence="3" id="KW-1133">Transmembrane helix</keyword>
<keyword evidence="1" id="KW-0040">ANK repeat</keyword>
<dbReference type="SMART" id="SM00248">
    <property type="entry name" value="ANK"/>
    <property type="match status" value="6"/>
</dbReference>
<sequence length="449" mass="49979">MNRSLIQAAWNGDVDELLKEIDKNPSILHAVALEGSETPLHIACFAGHVNFASTVIKLKQEFSRELNQDGFTPLHIAAACGHTEIVKELLKVDLGLCSIKGKDTKIPLHFAVVKGKVEVVKELLLASSDSVDFTTARLETPLHLAVKNNKFEAFKVLIQHLKKVNKEDLLNFKDIQGNTILHLGVSMKQYEVVDFLLNGQVTSKGKIELNSLNKRGLTPLDMLLMFESEAGDREIEEILIKSGGLKSENPQSPTYNHIERRNHTDTRHENPRSPARNLSDYFKYNNLKDSPNMVRNTLLVIVILITTATYQPALSPPGGAWQDDSIPSTNHTISTKSHIAGKAIMGTKNPIAYSIFLFANSVGFYTSVHMIYVLTAAFPLQLELRISMFAISVTYATCMNEIAPTNYITFGFIGISIALPFAIPCIIMLLRNYLNKPRNVLPETSQERV</sequence>
<evidence type="ECO:0000256" key="1">
    <source>
        <dbReference type="PROSITE-ProRule" id="PRU00023"/>
    </source>
</evidence>
<dbReference type="PANTHER" id="PTHR24128:SF61">
    <property type="entry name" value="ANKYRIN REPEAT-CONTAINING PROTEIN BDA1-LIKE"/>
    <property type="match status" value="1"/>
</dbReference>
<feature type="domain" description="PGG" evidence="4">
    <location>
        <begin position="294"/>
        <end position="387"/>
    </location>
</feature>
<keyword evidence="3" id="KW-0812">Transmembrane</keyword>
<feature type="compositionally biased region" description="Basic and acidic residues" evidence="2">
    <location>
        <begin position="257"/>
        <end position="271"/>
    </location>
</feature>
<dbReference type="EMBL" id="OX465077">
    <property type="protein sequence ID" value="CAI9269075.1"/>
    <property type="molecule type" value="Genomic_DNA"/>
</dbReference>
<evidence type="ECO:0000256" key="3">
    <source>
        <dbReference type="SAM" id="Phobius"/>
    </source>
</evidence>
<gene>
    <name evidence="5" type="ORF">LSALG_LOCUS9466</name>
</gene>
<feature type="repeat" description="ANK" evidence="1">
    <location>
        <begin position="103"/>
        <end position="129"/>
    </location>
</feature>
<evidence type="ECO:0000256" key="2">
    <source>
        <dbReference type="SAM" id="MobiDB-lite"/>
    </source>
</evidence>
<dbReference type="PROSITE" id="PS50088">
    <property type="entry name" value="ANK_REPEAT"/>
    <property type="match status" value="3"/>
</dbReference>
<feature type="region of interest" description="Disordered" evidence="2">
    <location>
        <begin position="244"/>
        <end position="276"/>
    </location>
</feature>
<organism evidence="5 6">
    <name type="scientific">Lactuca saligna</name>
    <name type="common">Willowleaf lettuce</name>
    <dbReference type="NCBI Taxonomy" id="75948"/>
    <lineage>
        <taxon>Eukaryota</taxon>
        <taxon>Viridiplantae</taxon>
        <taxon>Streptophyta</taxon>
        <taxon>Embryophyta</taxon>
        <taxon>Tracheophyta</taxon>
        <taxon>Spermatophyta</taxon>
        <taxon>Magnoliopsida</taxon>
        <taxon>eudicotyledons</taxon>
        <taxon>Gunneridae</taxon>
        <taxon>Pentapetalae</taxon>
        <taxon>asterids</taxon>
        <taxon>campanulids</taxon>
        <taxon>Asterales</taxon>
        <taxon>Asteraceae</taxon>
        <taxon>Cichorioideae</taxon>
        <taxon>Cichorieae</taxon>
        <taxon>Lactucinae</taxon>
        <taxon>Lactuca</taxon>
    </lineage>
</organism>
<reference evidence="5" key="1">
    <citation type="submission" date="2023-04" db="EMBL/GenBank/DDBJ databases">
        <authorList>
            <person name="Vijverberg K."/>
            <person name="Xiong W."/>
            <person name="Schranz E."/>
        </authorList>
    </citation>
    <scope>NUCLEOTIDE SEQUENCE</scope>
</reference>
<feature type="repeat" description="ANK" evidence="1">
    <location>
        <begin position="137"/>
        <end position="169"/>
    </location>
</feature>
<feature type="transmembrane region" description="Helical" evidence="3">
    <location>
        <begin position="293"/>
        <end position="313"/>
    </location>
</feature>
<dbReference type="AlphaFoldDB" id="A0AA35VCG0"/>
<evidence type="ECO:0000313" key="6">
    <source>
        <dbReference type="Proteomes" id="UP001177003"/>
    </source>
</evidence>
<dbReference type="PROSITE" id="PS50297">
    <property type="entry name" value="ANK_REP_REGION"/>
    <property type="match status" value="3"/>
</dbReference>
<feature type="transmembrane region" description="Helical" evidence="3">
    <location>
        <begin position="386"/>
        <end position="403"/>
    </location>
</feature>
<keyword evidence="3" id="KW-0472">Membrane</keyword>
<dbReference type="InterPro" id="IPR026961">
    <property type="entry name" value="PGG_dom"/>
</dbReference>
<feature type="transmembrane region" description="Helical" evidence="3">
    <location>
        <begin position="351"/>
        <end position="374"/>
    </location>
</feature>
<dbReference type="PANTHER" id="PTHR24128">
    <property type="entry name" value="HOMEOBOX PROTEIN WARIAI"/>
    <property type="match status" value="1"/>
</dbReference>
<dbReference type="InterPro" id="IPR036770">
    <property type="entry name" value="Ankyrin_rpt-contain_sf"/>
</dbReference>
<evidence type="ECO:0000313" key="5">
    <source>
        <dbReference type="EMBL" id="CAI9269075.1"/>
    </source>
</evidence>
<dbReference type="Proteomes" id="UP001177003">
    <property type="component" value="Chromosome 1"/>
</dbReference>
<keyword evidence="6" id="KW-1185">Reference proteome</keyword>
<evidence type="ECO:0000259" key="4">
    <source>
        <dbReference type="Pfam" id="PF13962"/>
    </source>
</evidence>
<feature type="repeat" description="ANK" evidence="1">
    <location>
        <begin position="69"/>
        <end position="91"/>
    </location>
</feature>
<feature type="transmembrane region" description="Helical" evidence="3">
    <location>
        <begin position="409"/>
        <end position="430"/>
    </location>
</feature>
<dbReference type="Pfam" id="PF12796">
    <property type="entry name" value="Ank_2"/>
    <property type="match status" value="2"/>
</dbReference>
<proteinExistence type="predicted"/>
<protein>
    <recommendedName>
        <fullName evidence="4">PGG domain-containing protein</fullName>
    </recommendedName>
</protein>
<dbReference type="Pfam" id="PF13962">
    <property type="entry name" value="PGG"/>
    <property type="match status" value="1"/>
</dbReference>